<evidence type="ECO:0000256" key="4">
    <source>
        <dbReference type="ARBA" id="ARBA00023163"/>
    </source>
</evidence>
<dbReference type="Gene3D" id="3.40.50.2300">
    <property type="match status" value="1"/>
</dbReference>
<dbReference type="InterPro" id="IPR058245">
    <property type="entry name" value="NreC/VraR/RcsB-like_REC"/>
</dbReference>
<dbReference type="InParanoid" id="F5YB85"/>
<dbReference type="CDD" id="cd06170">
    <property type="entry name" value="LuxR_C_like"/>
    <property type="match status" value="1"/>
</dbReference>
<evidence type="ECO:0000259" key="6">
    <source>
        <dbReference type="PROSITE" id="PS50043"/>
    </source>
</evidence>
<dbReference type="InterPro" id="IPR001789">
    <property type="entry name" value="Sig_transdc_resp-reg_receiver"/>
</dbReference>
<dbReference type="CDD" id="cd17535">
    <property type="entry name" value="REC_NarL-like"/>
    <property type="match status" value="1"/>
</dbReference>
<feature type="domain" description="Response regulatory" evidence="7">
    <location>
        <begin position="3"/>
        <end position="126"/>
    </location>
</feature>
<dbReference type="Proteomes" id="UP000009222">
    <property type="component" value="Chromosome"/>
</dbReference>
<dbReference type="AlphaFoldDB" id="F5YB85"/>
<dbReference type="SMART" id="SM00421">
    <property type="entry name" value="HTH_LUXR"/>
    <property type="match status" value="1"/>
</dbReference>
<dbReference type="Pfam" id="PF00196">
    <property type="entry name" value="GerE"/>
    <property type="match status" value="1"/>
</dbReference>
<dbReference type="SUPFAM" id="SSF52172">
    <property type="entry name" value="CheY-like"/>
    <property type="match status" value="1"/>
</dbReference>
<dbReference type="PRINTS" id="PR00038">
    <property type="entry name" value="HTHLUXR"/>
</dbReference>
<dbReference type="InterPro" id="IPR016032">
    <property type="entry name" value="Sig_transdc_resp-reg_C-effctor"/>
</dbReference>
<accession>F5YB85</accession>
<evidence type="ECO:0000256" key="2">
    <source>
        <dbReference type="ARBA" id="ARBA00023015"/>
    </source>
</evidence>
<proteinExistence type="predicted"/>
<organism evidence="8 9">
    <name type="scientific">Leadbettera azotonutricia (strain ATCC BAA-888 / DSM 13862 / ZAS-9)</name>
    <name type="common">Treponema azotonutricium</name>
    <dbReference type="NCBI Taxonomy" id="545695"/>
    <lineage>
        <taxon>Bacteria</taxon>
        <taxon>Pseudomonadati</taxon>
        <taxon>Spirochaetota</taxon>
        <taxon>Spirochaetia</taxon>
        <taxon>Spirochaetales</taxon>
        <taxon>Breznakiellaceae</taxon>
        <taxon>Leadbettera</taxon>
    </lineage>
</organism>
<reference evidence="8 9" key="2">
    <citation type="journal article" date="2011" name="ISME J.">
        <title>RNA-seq reveals cooperative metabolic interactions between two termite-gut spirochete species in co-culture.</title>
        <authorList>
            <person name="Rosenthal A.Z."/>
            <person name="Matson E.G."/>
            <person name="Eldar A."/>
            <person name="Leadbetter J.R."/>
        </authorList>
    </citation>
    <scope>NUCLEOTIDE SEQUENCE [LARGE SCALE GENOMIC DNA]</scope>
    <source>
        <strain evidence="9">ATCC BAA-888 / DSM 13862 / ZAS-9</strain>
    </source>
</reference>
<dbReference type="RefSeq" id="WP_015712566.1">
    <property type="nucleotide sequence ID" value="NC_015577.1"/>
</dbReference>
<keyword evidence="3" id="KW-0238">DNA-binding</keyword>
<evidence type="ECO:0000256" key="3">
    <source>
        <dbReference type="ARBA" id="ARBA00023125"/>
    </source>
</evidence>
<name>F5YB85_LEAAZ</name>
<keyword evidence="1 5" id="KW-0597">Phosphoprotein</keyword>
<dbReference type="FunCoup" id="F5YB85">
    <property type="interactions" value="102"/>
</dbReference>
<dbReference type="InterPro" id="IPR000792">
    <property type="entry name" value="Tscrpt_reg_LuxR_C"/>
</dbReference>
<keyword evidence="9" id="KW-1185">Reference proteome</keyword>
<evidence type="ECO:0000256" key="1">
    <source>
        <dbReference type="ARBA" id="ARBA00022553"/>
    </source>
</evidence>
<dbReference type="InterPro" id="IPR039420">
    <property type="entry name" value="WalR-like"/>
</dbReference>
<dbReference type="GO" id="GO:0003677">
    <property type="term" value="F:DNA binding"/>
    <property type="evidence" value="ECO:0007669"/>
    <property type="project" value="UniProtKB-KW"/>
</dbReference>
<dbReference type="STRING" id="545695.TREAZ_2983"/>
<dbReference type="HOGENOM" id="CLU_000445_90_1_12"/>
<dbReference type="InterPro" id="IPR036388">
    <property type="entry name" value="WH-like_DNA-bd_sf"/>
</dbReference>
<evidence type="ECO:0000259" key="7">
    <source>
        <dbReference type="PROSITE" id="PS50110"/>
    </source>
</evidence>
<keyword evidence="4" id="KW-0804">Transcription</keyword>
<dbReference type="PROSITE" id="PS50110">
    <property type="entry name" value="RESPONSE_REGULATORY"/>
    <property type="match status" value="1"/>
</dbReference>
<dbReference type="Gene3D" id="1.10.10.10">
    <property type="entry name" value="Winged helix-like DNA-binding domain superfamily/Winged helix DNA-binding domain"/>
    <property type="match status" value="1"/>
</dbReference>
<dbReference type="EMBL" id="CP001841">
    <property type="protein sequence ID" value="AEF81019.1"/>
    <property type="molecule type" value="Genomic_DNA"/>
</dbReference>
<keyword evidence="2" id="KW-0805">Transcription regulation</keyword>
<reference evidence="9" key="1">
    <citation type="submission" date="2009-12" db="EMBL/GenBank/DDBJ databases">
        <title>Complete sequence of Treponema azotonutricium strain ZAS-9.</title>
        <authorList>
            <person name="Tetu S.G."/>
            <person name="Matson E."/>
            <person name="Ren Q."/>
            <person name="Seshadri R."/>
            <person name="Elbourne L."/>
            <person name="Hassan K.A."/>
            <person name="Durkin A."/>
            <person name="Radune D."/>
            <person name="Mohamoud Y."/>
            <person name="Shay R."/>
            <person name="Jin S."/>
            <person name="Zhang X."/>
            <person name="Lucey K."/>
            <person name="Ballor N.R."/>
            <person name="Ottesen E."/>
            <person name="Rosenthal R."/>
            <person name="Allen A."/>
            <person name="Leadbetter J.R."/>
            <person name="Paulsen I.T."/>
        </authorList>
    </citation>
    <scope>NUCLEOTIDE SEQUENCE [LARGE SCALE GENOMIC DNA]</scope>
    <source>
        <strain evidence="9">ATCC BAA-888 / DSM 13862 / ZAS-9</strain>
    </source>
</reference>
<dbReference type="eggNOG" id="COG2197">
    <property type="taxonomic scope" value="Bacteria"/>
</dbReference>
<feature type="modified residue" description="4-aspartylphosphate" evidence="5">
    <location>
        <position position="56"/>
    </location>
</feature>
<dbReference type="Pfam" id="PF00072">
    <property type="entry name" value="Response_reg"/>
    <property type="match status" value="1"/>
</dbReference>
<dbReference type="KEGG" id="taz:TREAZ_2983"/>
<dbReference type="InterPro" id="IPR011006">
    <property type="entry name" value="CheY-like_superfamily"/>
</dbReference>
<dbReference type="SMART" id="SM00448">
    <property type="entry name" value="REC"/>
    <property type="match status" value="1"/>
</dbReference>
<feature type="domain" description="HTH luxR-type" evidence="6">
    <location>
        <begin position="139"/>
        <end position="201"/>
    </location>
</feature>
<dbReference type="PANTHER" id="PTHR43214">
    <property type="entry name" value="TWO-COMPONENT RESPONSE REGULATOR"/>
    <property type="match status" value="1"/>
</dbReference>
<gene>
    <name evidence="8" type="ordered locus">TREAZ_2983</name>
</gene>
<evidence type="ECO:0000256" key="5">
    <source>
        <dbReference type="PROSITE-ProRule" id="PRU00169"/>
    </source>
</evidence>
<evidence type="ECO:0000313" key="8">
    <source>
        <dbReference type="EMBL" id="AEF81019.1"/>
    </source>
</evidence>
<protein>
    <submittedName>
        <fullName evidence="8">Two component transcriptional regulator, LuxR family</fullName>
    </submittedName>
</protein>
<dbReference type="PROSITE" id="PS50043">
    <property type="entry name" value="HTH_LUXR_2"/>
    <property type="match status" value="1"/>
</dbReference>
<sequence>MITVVLIDDHPLAVNGIGEWLRSTGRFAIAGTAGSLAQAQALFENLEILPSVVILDIALGPEDGLEVIPMLKTIAKKRKTALPGIVVCSMFEDPFLIQNARNAGAGAYVAKSADINEVTSAIDAVLAGNTYIRAEYQLPVQKWASSGLSRREREIVALIKQRLNNKEIAEKMYISIRTVENHLSHIYVKTNTNSRNELSEL</sequence>
<evidence type="ECO:0000313" key="9">
    <source>
        <dbReference type="Proteomes" id="UP000009222"/>
    </source>
</evidence>
<dbReference type="GO" id="GO:0000160">
    <property type="term" value="P:phosphorelay signal transduction system"/>
    <property type="evidence" value="ECO:0007669"/>
    <property type="project" value="InterPro"/>
</dbReference>
<dbReference type="GO" id="GO:0006355">
    <property type="term" value="P:regulation of DNA-templated transcription"/>
    <property type="evidence" value="ECO:0007669"/>
    <property type="project" value="InterPro"/>
</dbReference>
<dbReference type="PANTHER" id="PTHR43214:SF41">
    <property type="entry name" value="NITRATE_NITRITE RESPONSE REGULATOR PROTEIN NARP"/>
    <property type="match status" value="1"/>
</dbReference>
<dbReference type="SUPFAM" id="SSF46894">
    <property type="entry name" value="C-terminal effector domain of the bipartite response regulators"/>
    <property type="match status" value="1"/>
</dbReference>